<reference evidence="1" key="1">
    <citation type="submission" date="2022-10" db="EMBL/GenBank/DDBJ databases">
        <title>Culturing micro-colonial fungi from biological soil crusts in the Mojave desert and describing Neophaeococcomyces mojavensis, and introducing the new genera and species Taxawa tesnikishii.</title>
        <authorList>
            <person name="Kurbessoian T."/>
            <person name="Stajich J.E."/>
        </authorList>
    </citation>
    <scope>NUCLEOTIDE SEQUENCE</scope>
    <source>
        <strain evidence="1">JES_115</strain>
    </source>
</reference>
<dbReference type="EMBL" id="JAPDRP010000011">
    <property type="protein sequence ID" value="KAJ9643579.1"/>
    <property type="molecule type" value="Genomic_DNA"/>
</dbReference>
<proteinExistence type="predicted"/>
<accession>A0ACC2Z7T4</accession>
<gene>
    <name evidence="1" type="ORF">H2199_004258</name>
</gene>
<keyword evidence="2" id="KW-1185">Reference proteome</keyword>
<evidence type="ECO:0000313" key="1">
    <source>
        <dbReference type="EMBL" id="KAJ9643579.1"/>
    </source>
</evidence>
<sequence>MAPNGIKSKEQDYSLSASTLESSDLPTPPSPTHSHSDDDSISRASSIHSNHDRPSVESKKPPGASKAASVLSRQTTSSIKPPPITVPRKERRGLFAHVAVQQDQMERHLRDRLRRRSRTLGSAIVLPALLDIAADFNASASVTNFSVAFYMLSLGIFPLWWSSFSETLGRRTIYLVSFALFIVFNVLSAVSTGIGMFIVMRLLSGGAGASVQAVGAGTIADLWEPKERGRAMGIFT</sequence>
<dbReference type="Proteomes" id="UP001172680">
    <property type="component" value="Unassembled WGS sequence"/>
</dbReference>
<protein>
    <submittedName>
        <fullName evidence="1">Uncharacterized protein</fullName>
    </submittedName>
</protein>
<name>A0ACC2Z7T4_9PEZI</name>
<comment type="caution">
    <text evidence="1">The sequence shown here is derived from an EMBL/GenBank/DDBJ whole genome shotgun (WGS) entry which is preliminary data.</text>
</comment>
<evidence type="ECO:0000313" key="2">
    <source>
        <dbReference type="Proteomes" id="UP001172680"/>
    </source>
</evidence>
<organism evidence="1 2">
    <name type="scientific">Coniosporium tulheliwenetii</name>
    <dbReference type="NCBI Taxonomy" id="3383036"/>
    <lineage>
        <taxon>Eukaryota</taxon>
        <taxon>Fungi</taxon>
        <taxon>Dikarya</taxon>
        <taxon>Ascomycota</taxon>
        <taxon>Pezizomycotina</taxon>
        <taxon>Dothideomycetes</taxon>
        <taxon>Dothideomycetes incertae sedis</taxon>
        <taxon>Coniosporium</taxon>
    </lineage>
</organism>